<dbReference type="VEuPathDB" id="FungiDB:ASPWEDRAFT_449874"/>
<organism evidence="2 3">
    <name type="scientific">Aspergillus wentii DTO 134E9</name>
    <dbReference type="NCBI Taxonomy" id="1073089"/>
    <lineage>
        <taxon>Eukaryota</taxon>
        <taxon>Fungi</taxon>
        <taxon>Dikarya</taxon>
        <taxon>Ascomycota</taxon>
        <taxon>Pezizomycotina</taxon>
        <taxon>Eurotiomycetes</taxon>
        <taxon>Eurotiomycetidae</taxon>
        <taxon>Eurotiales</taxon>
        <taxon>Aspergillaceae</taxon>
        <taxon>Aspergillus</taxon>
        <taxon>Aspergillus subgen. Cremei</taxon>
    </lineage>
</organism>
<dbReference type="AlphaFoldDB" id="A0A1L9RR65"/>
<sequence length="91" mass="10094">MTTSTPLIKEIKSKIISFSAHTHIALFMVTLIQYNNISHPLTQIFCFASFLIRHVKGSSPVSSLPRPKVSIRHATPRSPPPCTGFSNYLAN</sequence>
<dbReference type="RefSeq" id="XP_040691039.1">
    <property type="nucleotide sequence ID" value="XM_040836412.1"/>
</dbReference>
<accession>A0A1L9RR65</accession>
<dbReference type="EMBL" id="KV878211">
    <property type="protein sequence ID" value="OJJ37363.1"/>
    <property type="molecule type" value="Genomic_DNA"/>
</dbReference>
<feature type="region of interest" description="Disordered" evidence="1">
    <location>
        <begin position="58"/>
        <end position="91"/>
    </location>
</feature>
<reference evidence="3" key="1">
    <citation type="journal article" date="2017" name="Genome Biol.">
        <title>Comparative genomics reveals high biological diversity and specific adaptations in the industrially and medically important fungal genus Aspergillus.</title>
        <authorList>
            <person name="de Vries R.P."/>
            <person name="Riley R."/>
            <person name="Wiebenga A."/>
            <person name="Aguilar-Osorio G."/>
            <person name="Amillis S."/>
            <person name="Uchima C.A."/>
            <person name="Anderluh G."/>
            <person name="Asadollahi M."/>
            <person name="Askin M."/>
            <person name="Barry K."/>
            <person name="Battaglia E."/>
            <person name="Bayram O."/>
            <person name="Benocci T."/>
            <person name="Braus-Stromeyer S.A."/>
            <person name="Caldana C."/>
            <person name="Canovas D."/>
            <person name="Cerqueira G.C."/>
            <person name="Chen F."/>
            <person name="Chen W."/>
            <person name="Choi C."/>
            <person name="Clum A."/>
            <person name="Dos Santos R.A."/>
            <person name="Damasio A.R."/>
            <person name="Diallinas G."/>
            <person name="Emri T."/>
            <person name="Fekete E."/>
            <person name="Flipphi M."/>
            <person name="Freyberg S."/>
            <person name="Gallo A."/>
            <person name="Gournas C."/>
            <person name="Habgood R."/>
            <person name="Hainaut M."/>
            <person name="Harispe M.L."/>
            <person name="Henrissat B."/>
            <person name="Hilden K.S."/>
            <person name="Hope R."/>
            <person name="Hossain A."/>
            <person name="Karabika E."/>
            <person name="Karaffa L."/>
            <person name="Karanyi Z."/>
            <person name="Krasevec N."/>
            <person name="Kuo A."/>
            <person name="Kusch H."/>
            <person name="LaButti K."/>
            <person name="Lagendijk E.L."/>
            <person name="Lapidus A."/>
            <person name="Levasseur A."/>
            <person name="Lindquist E."/>
            <person name="Lipzen A."/>
            <person name="Logrieco A.F."/>
            <person name="MacCabe A."/>
            <person name="Maekelae M.R."/>
            <person name="Malavazi I."/>
            <person name="Melin P."/>
            <person name="Meyer V."/>
            <person name="Mielnichuk N."/>
            <person name="Miskei M."/>
            <person name="Molnar A.P."/>
            <person name="Mule G."/>
            <person name="Ngan C.Y."/>
            <person name="Orejas M."/>
            <person name="Orosz E."/>
            <person name="Ouedraogo J.P."/>
            <person name="Overkamp K.M."/>
            <person name="Park H.-S."/>
            <person name="Perrone G."/>
            <person name="Piumi F."/>
            <person name="Punt P.J."/>
            <person name="Ram A.F."/>
            <person name="Ramon A."/>
            <person name="Rauscher S."/>
            <person name="Record E."/>
            <person name="Riano-Pachon D.M."/>
            <person name="Robert V."/>
            <person name="Roehrig J."/>
            <person name="Ruller R."/>
            <person name="Salamov A."/>
            <person name="Salih N.S."/>
            <person name="Samson R.A."/>
            <person name="Sandor E."/>
            <person name="Sanguinetti M."/>
            <person name="Schuetze T."/>
            <person name="Sepcic K."/>
            <person name="Shelest E."/>
            <person name="Sherlock G."/>
            <person name="Sophianopoulou V."/>
            <person name="Squina F.M."/>
            <person name="Sun H."/>
            <person name="Susca A."/>
            <person name="Todd R.B."/>
            <person name="Tsang A."/>
            <person name="Unkles S.E."/>
            <person name="van de Wiele N."/>
            <person name="van Rossen-Uffink D."/>
            <person name="Oliveira J.V."/>
            <person name="Vesth T.C."/>
            <person name="Visser J."/>
            <person name="Yu J.-H."/>
            <person name="Zhou M."/>
            <person name="Andersen M.R."/>
            <person name="Archer D.B."/>
            <person name="Baker S.E."/>
            <person name="Benoit I."/>
            <person name="Brakhage A.A."/>
            <person name="Braus G.H."/>
            <person name="Fischer R."/>
            <person name="Frisvad J.C."/>
            <person name="Goldman G.H."/>
            <person name="Houbraken J."/>
            <person name="Oakley B."/>
            <person name="Pocsi I."/>
            <person name="Scazzocchio C."/>
            <person name="Seiboth B."/>
            <person name="vanKuyk P.A."/>
            <person name="Wortman J."/>
            <person name="Dyer P.S."/>
            <person name="Grigoriev I.V."/>
        </authorList>
    </citation>
    <scope>NUCLEOTIDE SEQUENCE [LARGE SCALE GENOMIC DNA]</scope>
    <source>
        <strain evidence="3">DTO 134E9</strain>
    </source>
</reference>
<keyword evidence="3" id="KW-1185">Reference proteome</keyword>
<evidence type="ECO:0000256" key="1">
    <source>
        <dbReference type="SAM" id="MobiDB-lite"/>
    </source>
</evidence>
<dbReference type="Proteomes" id="UP000184383">
    <property type="component" value="Unassembled WGS sequence"/>
</dbReference>
<protein>
    <submittedName>
        <fullName evidence="2">Uncharacterized protein</fullName>
    </submittedName>
</protein>
<evidence type="ECO:0000313" key="2">
    <source>
        <dbReference type="EMBL" id="OJJ37363.1"/>
    </source>
</evidence>
<name>A0A1L9RR65_ASPWE</name>
<dbReference type="GeneID" id="63752260"/>
<proteinExistence type="predicted"/>
<gene>
    <name evidence="2" type="ORF">ASPWEDRAFT_449874</name>
</gene>
<evidence type="ECO:0000313" key="3">
    <source>
        <dbReference type="Proteomes" id="UP000184383"/>
    </source>
</evidence>